<sequence length="205" mass="23432">MSLTATTKTANHSTWQQRKTRLATLLKSQGDEDADALALDRLMHGHQVIGKTARTSEIDALRFQDKDLDLVGTLEYGQFGLIDVVTCRMNGISYIRKSIQKVFAMRTREQCSPQYERDLLLLARKSNTKWAPQLLCAFQTPTHLSLIMDYAEGGTLWDVLESSPDERIKAQNMRWWTPQIVSAVHWCHTQGFVHRYAAPRSTIPR</sequence>
<evidence type="ECO:0000313" key="2">
    <source>
        <dbReference type="Proteomes" id="UP000308600"/>
    </source>
</evidence>
<keyword evidence="2" id="KW-1185">Reference proteome</keyword>
<name>A0ACD3A3T8_9AGAR</name>
<reference evidence="1 2" key="1">
    <citation type="journal article" date="2019" name="Nat. Ecol. Evol.">
        <title>Megaphylogeny resolves global patterns of mushroom evolution.</title>
        <authorList>
            <person name="Varga T."/>
            <person name="Krizsan K."/>
            <person name="Foldi C."/>
            <person name="Dima B."/>
            <person name="Sanchez-Garcia M."/>
            <person name="Sanchez-Ramirez S."/>
            <person name="Szollosi G.J."/>
            <person name="Szarkandi J.G."/>
            <person name="Papp V."/>
            <person name="Albert L."/>
            <person name="Andreopoulos W."/>
            <person name="Angelini C."/>
            <person name="Antonin V."/>
            <person name="Barry K.W."/>
            <person name="Bougher N.L."/>
            <person name="Buchanan P."/>
            <person name="Buyck B."/>
            <person name="Bense V."/>
            <person name="Catcheside P."/>
            <person name="Chovatia M."/>
            <person name="Cooper J."/>
            <person name="Damon W."/>
            <person name="Desjardin D."/>
            <person name="Finy P."/>
            <person name="Geml J."/>
            <person name="Haridas S."/>
            <person name="Hughes K."/>
            <person name="Justo A."/>
            <person name="Karasinski D."/>
            <person name="Kautmanova I."/>
            <person name="Kiss B."/>
            <person name="Kocsube S."/>
            <person name="Kotiranta H."/>
            <person name="LaButti K.M."/>
            <person name="Lechner B.E."/>
            <person name="Liimatainen K."/>
            <person name="Lipzen A."/>
            <person name="Lukacs Z."/>
            <person name="Mihaltcheva S."/>
            <person name="Morgado L.N."/>
            <person name="Niskanen T."/>
            <person name="Noordeloos M.E."/>
            <person name="Ohm R.A."/>
            <person name="Ortiz-Santana B."/>
            <person name="Ovrebo C."/>
            <person name="Racz N."/>
            <person name="Riley R."/>
            <person name="Savchenko A."/>
            <person name="Shiryaev A."/>
            <person name="Soop K."/>
            <person name="Spirin V."/>
            <person name="Szebenyi C."/>
            <person name="Tomsovsky M."/>
            <person name="Tulloss R.E."/>
            <person name="Uehling J."/>
            <person name="Grigoriev I.V."/>
            <person name="Vagvolgyi C."/>
            <person name="Papp T."/>
            <person name="Martin F.M."/>
            <person name="Miettinen O."/>
            <person name="Hibbett D.S."/>
            <person name="Nagy L.G."/>
        </authorList>
    </citation>
    <scope>NUCLEOTIDE SEQUENCE [LARGE SCALE GENOMIC DNA]</scope>
    <source>
        <strain evidence="1 2">NL-1719</strain>
    </source>
</reference>
<evidence type="ECO:0000313" key="1">
    <source>
        <dbReference type="EMBL" id="TFK60050.1"/>
    </source>
</evidence>
<proteinExistence type="predicted"/>
<organism evidence="1 2">
    <name type="scientific">Pluteus cervinus</name>
    <dbReference type="NCBI Taxonomy" id="181527"/>
    <lineage>
        <taxon>Eukaryota</taxon>
        <taxon>Fungi</taxon>
        <taxon>Dikarya</taxon>
        <taxon>Basidiomycota</taxon>
        <taxon>Agaricomycotina</taxon>
        <taxon>Agaricomycetes</taxon>
        <taxon>Agaricomycetidae</taxon>
        <taxon>Agaricales</taxon>
        <taxon>Pluteineae</taxon>
        <taxon>Pluteaceae</taxon>
        <taxon>Pluteus</taxon>
    </lineage>
</organism>
<dbReference type="EMBL" id="ML208841">
    <property type="protein sequence ID" value="TFK60050.1"/>
    <property type="molecule type" value="Genomic_DNA"/>
</dbReference>
<protein>
    <submittedName>
        <fullName evidence="1">Kinase-like protein</fullName>
    </submittedName>
</protein>
<dbReference type="Proteomes" id="UP000308600">
    <property type="component" value="Unassembled WGS sequence"/>
</dbReference>
<accession>A0ACD3A3T8</accession>
<gene>
    <name evidence="1" type="ORF">BDN72DRAFT_553622</name>
</gene>